<dbReference type="Gene3D" id="1.10.443.10">
    <property type="entry name" value="Intergrase catalytic core"/>
    <property type="match status" value="1"/>
</dbReference>
<dbReference type="EMBL" id="MQUQ01000018">
    <property type="protein sequence ID" value="OLZ46227.1"/>
    <property type="molecule type" value="Genomic_DNA"/>
</dbReference>
<dbReference type="PANTHER" id="PTHR30349:SF41">
    <property type="entry name" value="INTEGRASE_RECOMBINASE PROTEIN MJ0367-RELATED"/>
    <property type="match status" value="1"/>
</dbReference>
<reference evidence="6 7" key="1">
    <citation type="submission" date="2016-01" db="EMBL/GenBank/DDBJ databases">
        <title>Amycolatopsis coloradensis genome sequencing and assembly.</title>
        <authorList>
            <person name="Mayilraj S."/>
        </authorList>
    </citation>
    <scope>NUCLEOTIDE SEQUENCE [LARGE SCALE GENOMIC DNA]</scope>
    <source>
        <strain evidence="6 7">DSM 44225</strain>
    </source>
</reference>
<dbReference type="InterPro" id="IPR013762">
    <property type="entry name" value="Integrase-like_cat_sf"/>
</dbReference>
<dbReference type="OrthoDB" id="864726at2"/>
<dbReference type="PANTHER" id="PTHR30349">
    <property type="entry name" value="PHAGE INTEGRASE-RELATED"/>
    <property type="match status" value="1"/>
</dbReference>
<evidence type="ECO:0000313" key="6">
    <source>
        <dbReference type="EMBL" id="OLZ46227.1"/>
    </source>
</evidence>
<dbReference type="STRING" id="76021.BS329_30675"/>
<evidence type="ECO:0000256" key="1">
    <source>
        <dbReference type="ARBA" id="ARBA00008857"/>
    </source>
</evidence>
<evidence type="ECO:0000256" key="2">
    <source>
        <dbReference type="ARBA" id="ARBA00023125"/>
    </source>
</evidence>
<evidence type="ECO:0000313" key="7">
    <source>
        <dbReference type="Proteomes" id="UP000187486"/>
    </source>
</evidence>
<dbReference type="InterPro" id="IPR050090">
    <property type="entry name" value="Tyrosine_recombinase_XerCD"/>
</dbReference>
<dbReference type="GO" id="GO:0006310">
    <property type="term" value="P:DNA recombination"/>
    <property type="evidence" value="ECO:0007669"/>
    <property type="project" value="UniProtKB-KW"/>
</dbReference>
<dbReference type="AlphaFoldDB" id="A0A1R0KJL0"/>
<sequence>MTSPPFGAGQDRAANLDAARLLLSSLGITPADLLDTAAPRPPAPTFAVYVPVVSDAVSPGTRKTYQPYWNYVVDRWGTRGIDEPSPSEIKAFSQVIKAQAEQRGRRNARGGTSAVENFIAAMRCLYRHAEADDLIDHHDNPASKVDKPRRADSPRYALPPDQLVSINHYAATTGNDPELDALLLRFHTETAARRQGGLNLRPQDLDAEQCLVYLREKGSKHRWQPVSPTLMRHLRSHAKDRHSVEPHKQLFRYRSGQPITSRRYDHLWDRLGRHLPWIYTQDVSTHWLRHTTLTWVSRAFGRAVASGYAGHSSKASTNHDGTIGVYDKATLQEIARALEALTGEPHPLATTRID</sequence>
<keyword evidence="3" id="KW-0233">DNA recombination</keyword>
<feature type="compositionally biased region" description="Basic and acidic residues" evidence="4">
    <location>
        <begin position="137"/>
        <end position="153"/>
    </location>
</feature>
<evidence type="ECO:0000256" key="4">
    <source>
        <dbReference type="SAM" id="MobiDB-lite"/>
    </source>
</evidence>
<dbReference type="Gene3D" id="1.10.150.130">
    <property type="match status" value="1"/>
</dbReference>
<feature type="domain" description="Tyr recombinase" evidence="5">
    <location>
        <begin position="153"/>
        <end position="339"/>
    </location>
</feature>
<feature type="region of interest" description="Disordered" evidence="4">
    <location>
        <begin position="137"/>
        <end position="158"/>
    </location>
</feature>
<organism evidence="6 7">
    <name type="scientific">Amycolatopsis coloradensis</name>
    <dbReference type="NCBI Taxonomy" id="76021"/>
    <lineage>
        <taxon>Bacteria</taxon>
        <taxon>Bacillati</taxon>
        <taxon>Actinomycetota</taxon>
        <taxon>Actinomycetes</taxon>
        <taxon>Pseudonocardiales</taxon>
        <taxon>Pseudonocardiaceae</taxon>
        <taxon>Amycolatopsis</taxon>
    </lineage>
</organism>
<dbReference type="Proteomes" id="UP000187486">
    <property type="component" value="Unassembled WGS sequence"/>
</dbReference>
<evidence type="ECO:0000256" key="3">
    <source>
        <dbReference type="ARBA" id="ARBA00023172"/>
    </source>
</evidence>
<dbReference type="InterPro" id="IPR011010">
    <property type="entry name" value="DNA_brk_join_enz"/>
</dbReference>
<dbReference type="GO" id="GO:0003677">
    <property type="term" value="F:DNA binding"/>
    <property type="evidence" value="ECO:0007669"/>
    <property type="project" value="UniProtKB-KW"/>
</dbReference>
<dbReference type="InterPro" id="IPR002104">
    <property type="entry name" value="Integrase_catalytic"/>
</dbReference>
<dbReference type="GO" id="GO:0015074">
    <property type="term" value="P:DNA integration"/>
    <property type="evidence" value="ECO:0007669"/>
    <property type="project" value="InterPro"/>
</dbReference>
<name>A0A1R0KJL0_9PSEU</name>
<dbReference type="SUPFAM" id="SSF56349">
    <property type="entry name" value="DNA breaking-rejoining enzymes"/>
    <property type="match status" value="1"/>
</dbReference>
<dbReference type="CDD" id="cd00397">
    <property type="entry name" value="DNA_BRE_C"/>
    <property type="match status" value="1"/>
</dbReference>
<keyword evidence="2" id="KW-0238">DNA-binding</keyword>
<dbReference type="InterPro" id="IPR010998">
    <property type="entry name" value="Integrase_recombinase_N"/>
</dbReference>
<dbReference type="PROSITE" id="PS51898">
    <property type="entry name" value="TYR_RECOMBINASE"/>
    <property type="match status" value="1"/>
</dbReference>
<evidence type="ECO:0000259" key="5">
    <source>
        <dbReference type="PROSITE" id="PS51898"/>
    </source>
</evidence>
<protein>
    <submittedName>
        <fullName evidence="6">Integrase</fullName>
    </submittedName>
</protein>
<gene>
    <name evidence="6" type="ORF">BS329_30675</name>
</gene>
<dbReference type="Pfam" id="PF00589">
    <property type="entry name" value="Phage_integrase"/>
    <property type="match status" value="1"/>
</dbReference>
<comment type="caution">
    <text evidence="6">The sequence shown here is derived from an EMBL/GenBank/DDBJ whole genome shotgun (WGS) entry which is preliminary data.</text>
</comment>
<comment type="similarity">
    <text evidence="1">Belongs to the 'phage' integrase family.</text>
</comment>
<keyword evidence="7" id="KW-1185">Reference proteome</keyword>
<accession>A0A1R0KJL0</accession>
<proteinExistence type="inferred from homology"/>